<name>A0A0F9BLF3_9ZZZZ</name>
<comment type="caution">
    <text evidence="1">The sequence shown here is derived from an EMBL/GenBank/DDBJ whole genome shotgun (WGS) entry which is preliminary data.</text>
</comment>
<dbReference type="AlphaFoldDB" id="A0A0F9BLF3"/>
<proteinExistence type="predicted"/>
<organism evidence="1">
    <name type="scientific">marine sediment metagenome</name>
    <dbReference type="NCBI Taxonomy" id="412755"/>
    <lineage>
        <taxon>unclassified sequences</taxon>
        <taxon>metagenomes</taxon>
        <taxon>ecological metagenomes</taxon>
    </lineage>
</organism>
<accession>A0A0F9BLF3</accession>
<gene>
    <name evidence="1" type="ORF">LCGC14_2513430</name>
</gene>
<feature type="non-terminal residue" evidence="1">
    <location>
        <position position="1"/>
    </location>
</feature>
<evidence type="ECO:0000313" key="1">
    <source>
        <dbReference type="EMBL" id="KKL14657.1"/>
    </source>
</evidence>
<protein>
    <submittedName>
        <fullName evidence="1">Uncharacterized protein</fullName>
    </submittedName>
</protein>
<reference evidence="1" key="1">
    <citation type="journal article" date="2015" name="Nature">
        <title>Complex archaea that bridge the gap between prokaryotes and eukaryotes.</title>
        <authorList>
            <person name="Spang A."/>
            <person name="Saw J.H."/>
            <person name="Jorgensen S.L."/>
            <person name="Zaremba-Niedzwiedzka K."/>
            <person name="Martijn J."/>
            <person name="Lind A.E."/>
            <person name="van Eijk R."/>
            <person name="Schleper C."/>
            <person name="Guy L."/>
            <person name="Ettema T.J."/>
        </authorList>
    </citation>
    <scope>NUCLEOTIDE SEQUENCE</scope>
</reference>
<sequence length="48" mass="5258">EAEIWVANNRYQAVVLLGENEVSNLGGQLITEDVLSKLLGTTRTEGKK</sequence>
<dbReference type="EMBL" id="LAZR01040367">
    <property type="protein sequence ID" value="KKL14657.1"/>
    <property type="molecule type" value="Genomic_DNA"/>
</dbReference>